<keyword evidence="4 10" id="KW-0812">Transmembrane</keyword>
<dbReference type="GO" id="GO:1902600">
    <property type="term" value="P:proton transmembrane transport"/>
    <property type="evidence" value="ECO:0007669"/>
    <property type="project" value="InterPro"/>
</dbReference>
<comment type="similarity">
    <text evidence="9">Belongs to the monovalent cation:proton antiporter 2 (CPA2) transporter (TC 2.A.37) family. CHX (TC 2.A.37.4) subfamily.</text>
</comment>
<dbReference type="PANTHER" id="PTHR32468">
    <property type="entry name" value="CATION/H + ANTIPORTER"/>
    <property type="match status" value="1"/>
</dbReference>
<feature type="transmembrane region" description="Helical" evidence="10">
    <location>
        <begin position="206"/>
        <end position="228"/>
    </location>
</feature>
<keyword evidence="7" id="KW-0406">Ion transport</keyword>
<evidence type="ECO:0000256" key="3">
    <source>
        <dbReference type="ARBA" id="ARBA00022538"/>
    </source>
</evidence>
<dbReference type="GO" id="GO:0006813">
    <property type="term" value="P:potassium ion transport"/>
    <property type="evidence" value="ECO:0007669"/>
    <property type="project" value="UniProtKB-KW"/>
</dbReference>
<evidence type="ECO:0000256" key="5">
    <source>
        <dbReference type="ARBA" id="ARBA00022958"/>
    </source>
</evidence>
<dbReference type="EMBL" id="CM003604">
    <property type="protein sequence ID" value="KYP72933.1"/>
    <property type="molecule type" value="Genomic_DNA"/>
</dbReference>
<feature type="transmembrane region" description="Helical" evidence="10">
    <location>
        <begin position="139"/>
        <end position="162"/>
    </location>
</feature>
<feature type="domain" description="Cation/H(+) antiporter central" evidence="12">
    <location>
        <begin position="499"/>
        <end position="622"/>
    </location>
</feature>
<reference evidence="14 15" key="1">
    <citation type="journal article" date="2012" name="Nat. Biotechnol.">
        <title>Draft genome sequence of pigeonpea (Cajanus cajan), an orphan legume crop of resource-poor farmers.</title>
        <authorList>
            <person name="Varshney R.K."/>
            <person name="Chen W."/>
            <person name="Li Y."/>
            <person name="Bharti A.K."/>
            <person name="Saxena R.K."/>
            <person name="Schlueter J.A."/>
            <person name="Donoghue M.T."/>
            <person name="Azam S."/>
            <person name="Fan G."/>
            <person name="Whaley A.M."/>
            <person name="Farmer A.D."/>
            <person name="Sheridan J."/>
            <person name="Iwata A."/>
            <person name="Tuteja R."/>
            <person name="Penmetsa R.V."/>
            <person name="Wu W."/>
            <person name="Upadhyaya H.D."/>
            <person name="Yang S.P."/>
            <person name="Shah T."/>
            <person name="Saxena K.B."/>
            <person name="Michael T."/>
            <person name="McCombie W.R."/>
            <person name="Yang B."/>
            <person name="Zhang G."/>
            <person name="Yang H."/>
            <person name="Wang J."/>
            <person name="Spillane C."/>
            <person name="Cook D.R."/>
            <person name="May G.D."/>
            <person name="Xu X."/>
            <person name="Jackson S.A."/>
        </authorList>
    </citation>
    <scope>NUCLEOTIDE SEQUENCE [LARGE SCALE GENOMIC DNA]</scope>
    <source>
        <strain evidence="15">cv. Asha</strain>
    </source>
</reference>
<feature type="transmembrane region" description="Helical" evidence="10">
    <location>
        <begin position="243"/>
        <end position="268"/>
    </location>
</feature>
<dbReference type="Pfam" id="PF23259">
    <property type="entry name" value="CHX17_C"/>
    <property type="match status" value="1"/>
</dbReference>
<dbReference type="AlphaFoldDB" id="A0A151U0S8"/>
<evidence type="ECO:0000313" key="15">
    <source>
        <dbReference type="Proteomes" id="UP000075243"/>
    </source>
</evidence>
<dbReference type="GO" id="GO:0012505">
    <property type="term" value="C:endomembrane system"/>
    <property type="evidence" value="ECO:0007669"/>
    <property type="project" value="TreeGrafter"/>
</dbReference>
<evidence type="ECO:0000256" key="8">
    <source>
        <dbReference type="ARBA" id="ARBA00023136"/>
    </source>
</evidence>
<keyword evidence="8 10" id="KW-0472">Membrane</keyword>
<comment type="subcellular location">
    <subcellularLocation>
        <location evidence="1">Membrane</location>
        <topology evidence="1">Multi-pass membrane protein</topology>
    </subcellularLocation>
</comment>
<evidence type="ECO:0000256" key="6">
    <source>
        <dbReference type="ARBA" id="ARBA00022989"/>
    </source>
</evidence>
<dbReference type="InterPro" id="IPR057291">
    <property type="entry name" value="CHX17_2nd"/>
</dbReference>
<dbReference type="InterPro" id="IPR006153">
    <property type="entry name" value="Cation/H_exchanger_TM"/>
</dbReference>
<feature type="transmembrane region" description="Helical" evidence="10">
    <location>
        <begin position="74"/>
        <end position="92"/>
    </location>
</feature>
<gene>
    <name evidence="14" type="ORF">KK1_005538</name>
</gene>
<dbReference type="InterPro" id="IPR038770">
    <property type="entry name" value="Na+/solute_symporter_sf"/>
</dbReference>
<evidence type="ECO:0000259" key="12">
    <source>
        <dbReference type="Pfam" id="PF23256"/>
    </source>
</evidence>
<sequence length="814" mass="91025">MALVNITTNSSTALNTSQWNCEHSSKFQRFSKGIFYGENPLNHTLSVITLQASLVCFSTSWLQFFLAPLGEGSFIPQVLAGLLTGPTILGGIKSVKRWLFPAKPFYVCNTISFLGCVFFLFLVGIKIEPSMVMRTGRKTWAIGLCSFVFPVLLSILCALAIRQTLNPETDLYKSIYYIAIFLSGGSFHVTATLLEDLKLLNSEVGQLALSSSMVSGAVSAMWEVFIITRQQSTLQKKKDKSSIMMIISLVVLVIFICFVLRPIMLWMIRKTPKGKPIKESYIISVFLMLLVCSFAGEFIGEHFLVGPILLGLAVPEGPPLGSALVERLDNIVSGVFMPLYYLNSSSSFKIYLIDGRSLAVVQPVAFISFFGKVLGAMLPCLYSNMPLTDSLCLALLISAQGITHLLHLQTCQYLRVIDDQTYVQMVISLIWLTAVSTPVVKFLYDPSKSYLSLNRGKTIEHAPPNAVLPLMACIHLEENTLPMINVIEMSNSTIESPIFLYVLHLIQLVGRSAPVLMDHQLDFNFSQVSYHSQSIINAFKSYEQQHTGNMMVKLFTSISPYESMHDEICMQAAKQRACMLIMPFHMQWRSTQIIELAHPIRDLNLNLLRNAPCSVGILVERGNVINNNPLTTVSFYSVGIVFIEGSDDREALSYAMRMAGHPNVTVTVIRLIEPGKKSRTYVDTDPDGDLIHKFKVDFIEIKRHDYREEVVRDSVEMVNVIRSLEGCYDLILVGRCHDSESPLFSGLTEWNEYPELGCVGDMLVSSDSNFDGSVLVVQQQHRVGVSRNDLNNSLNAKQETITILEVPRETKMRQ</sequence>
<feature type="transmembrane region" description="Helical" evidence="10">
    <location>
        <begin position="104"/>
        <end position="127"/>
    </location>
</feature>
<dbReference type="InterPro" id="IPR050794">
    <property type="entry name" value="CPA2_transporter"/>
</dbReference>
<feature type="domain" description="Cation/H(+) antiporter C-terminal" evidence="13">
    <location>
        <begin position="637"/>
        <end position="780"/>
    </location>
</feature>
<keyword evidence="3" id="KW-0633">Potassium transport</keyword>
<dbReference type="OrthoDB" id="1868135at2759"/>
<dbReference type="OMA" id="PFHMQWR"/>
<dbReference type="GO" id="GO:0015297">
    <property type="term" value="F:antiporter activity"/>
    <property type="evidence" value="ECO:0007669"/>
    <property type="project" value="InterPro"/>
</dbReference>
<evidence type="ECO:0000256" key="10">
    <source>
        <dbReference type="SAM" id="Phobius"/>
    </source>
</evidence>
<dbReference type="PANTHER" id="PTHR32468:SF66">
    <property type="entry name" value="CATION_H+ EXCHANGER DOMAIN-CONTAINING PROTEIN"/>
    <property type="match status" value="1"/>
</dbReference>
<feature type="domain" description="Cation/H+ exchanger transmembrane" evidence="11">
    <location>
        <begin position="67"/>
        <end position="440"/>
    </location>
</feature>
<protein>
    <submittedName>
        <fullName evidence="14">K(+)/H(+) antiporter 13</fullName>
    </submittedName>
</protein>
<dbReference type="Gene3D" id="1.20.1530.20">
    <property type="match status" value="1"/>
</dbReference>
<keyword evidence="6 10" id="KW-1133">Transmembrane helix</keyword>
<dbReference type="Gramene" id="C.cajan_05404.t">
    <property type="protein sequence ID" value="C.cajan_05404.t"/>
    <property type="gene ID" value="C.cajan_05404"/>
</dbReference>
<evidence type="ECO:0000256" key="7">
    <source>
        <dbReference type="ARBA" id="ARBA00023065"/>
    </source>
</evidence>
<dbReference type="GO" id="GO:0006885">
    <property type="term" value="P:regulation of pH"/>
    <property type="evidence" value="ECO:0007669"/>
    <property type="project" value="TreeGrafter"/>
</dbReference>
<organism evidence="14 15">
    <name type="scientific">Cajanus cajan</name>
    <name type="common">Pigeon pea</name>
    <name type="synonym">Cajanus indicus</name>
    <dbReference type="NCBI Taxonomy" id="3821"/>
    <lineage>
        <taxon>Eukaryota</taxon>
        <taxon>Viridiplantae</taxon>
        <taxon>Streptophyta</taxon>
        <taxon>Embryophyta</taxon>
        <taxon>Tracheophyta</taxon>
        <taxon>Spermatophyta</taxon>
        <taxon>Magnoliopsida</taxon>
        <taxon>eudicotyledons</taxon>
        <taxon>Gunneridae</taxon>
        <taxon>Pentapetalae</taxon>
        <taxon>rosids</taxon>
        <taxon>fabids</taxon>
        <taxon>Fabales</taxon>
        <taxon>Fabaceae</taxon>
        <taxon>Papilionoideae</taxon>
        <taxon>50 kb inversion clade</taxon>
        <taxon>NPAAA clade</taxon>
        <taxon>indigoferoid/millettioid clade</taxon>
        <taxon>Phaseoleae</taxon>
        <taxon>Cajanus</taxon>
    </lineage>
</organism>
<proteinExistence type="inferred from homology"/>
<dbReference type="InterPro" id="IPR057290">
    <property type="entry name" value="CHX17_C"/>
</dbReference>
<evidence type="ECO:0000259" key="11">
    <source>
        <dbReference type="Pfam" id="PF00999"/>
    </source>
</evidence>
<keyword evidence="5" id="KW-0630">Potassium</keyword>
<evidence type="ECO:0000313" key="14">
    <source>
        <dbReference type="EMBL" id="KYP72933.1"/>
    </source>
</evidence>
<dbReference type="Pfam" id="PF00999">
    <property type="entry name" value="Na_H_Exchanger"/>
    <property type="match status" value="1"/>
</dbReference>
<keyword evidence="2" id="KW-0813">Transport</keyword>
<evidence type="ECO:0000256" key="2">
    <source>
        <dbReference type="ARBA" id="ARBA00022448"/>
    </source>
</evidence>
<evidence type="ECO:0000256" key="1">
    <source>
        <dbReference type="ARBA" id="ARBA00004141"/>
    </source>
</evidence>
<dbReference type="Proteomes" id="UP000075243">
    <property type="component" value="Chromosome 2"/>
</dbReference>
<evidence type="ECO:0000256" key="9">
    <source>
        <dbReference type="ARBA" id="ARBA00038341"/>
    </source>
</evidence>
<evidence type="ECO:0000259" key="13">
    <source>
        <dbReference type="Pfam" id="PF23259"/>
    </source>
</evidence>
<dbReference type="GO" id="GO:0016020">
    <property type="term" value="C:membrane"/>
    <property type="evidence" value="ECO:0007669"/>
    <property type="project" value="UniProtKB-SubCell"/>
</dbReference>
<keyword evidence="15" id="KW-1185">Reference proteome</keyword>
<dbReference type="STRING" id="3821.A0A151U0S8"/>
<feature type="transmembrane region" description="Helical" evidence="10">
    <location>
        <begin position="174"/>
        <end position="194"/>
    </location>
</feature>
<feature type="transmembrane region" description="Helical" evidence="10">
    <location>
        <begin position="45"/>
        <end position="67"/>
    </location>
</feature>
<evidence type="ECO:0000256" key="4">
    <source>
        <dbReference type="ARBA" id="ARBA00022692"/>
    </source>
</evidence>
<dbReference type="Pfam" id="PF23256">
    <property type="entry name" value="CHX17_2nd"/>
    <property type="match status" value="1"/>
</dbReference>
<name>A0A151U0S8_CAJCA</name>
<accession>A0A151U0S8</accession>